<organism evidence="1 2">
    <name type="scientific">Pycnoporus cinnabarinus</name>
    <name type="common">Cinnabar-red polypore</name>
    <name type="synonym">Trametes cinnabarina</name>
    <dbReference type="NCBI Taxonomy" id="5643"/>
    <lineage>
        <taxon>Eukaryota</taxon>
        <taxon>Fungi</taxon>
        <taxon>Dikarya</taxon>
        <taxon>Basidiomycota</taxon>
        <taxon>Agaricomycotina</taxon>
        <taxon>Agaricomycetes</taxon>
        <taxon>Polyporales</taxon>
        <taxon>Polyporaceae</taxon>
        <taxon>Trametes</taxon>
    </lineage>
</organism>
<dbReference type="InterPro" id="IPR007523">
    <property type="entry name" value="NDUFAF3/AAMDC"/>
</dbReference>
<dbReference type="InterPro" id="IPR036748">
    <property type="entry name" value="MTH938-like_sf"/>
</dbReference>
<evidence type="ECO:0008006" key="3">
    <source>
        <dbReference type="Google" id="ProtNLM"/>
    </source>
</evidence>
<dbReference type="Proteomes" id="UP000029665">
    <property type="component" value="Unassembled WGS sequence"/>
</dbReference>
<accession>A0A060SCC0</accession>
<dbReference type="EMBL" id="CCBP010000058">
    <property type="protein sequence ID" value="CDO69924.1"/>
    <property type="molecule type" value="Genomic_DNA"/>
</dbReference>
<keyword evidence="2" id="KW-1185">Reference proteome</keyword>
<dbReference type="PANTHER" id="PTHR21192">
    <property type="entry name" value="NUCLEAR PROTEIN E3-3"/>
    <property type="match status" value="1"/>
</dbReference>
<gene>
    <name evidence="1" type="ORF">BN946_scf184568.g10</name>
</gene>
<sequence>MSLSLLRPAARSALRPSARLALATRAFHASFVRRYPGDGGLTNILSGGAAPAVQVKTITPNGIQLTDGLILSSACIFLDGKVFLWNVPQKLWDGWKPEHFEIFETVVPKPGMRSSRGVRTAVCSRSIGMPEILLLGTGERVEMLPTALRQHLMRIGVQVDIMNTVRVILMRHDTQAE</sequence>
<dbReference type="HOGENOM" id="CLU_074390_1_2_1"/>
<dbReference type="SUPFAM" id="SSF64076">
    <property type="entry name" value="MTH938-like"/>
    <property type="match status" value="1"/>
</dbReference>
<reference evidence="1" key="1">
    <citation type="submission" date="2014-01" db="EMBL/GenBank/DDBJ databases">
        <title>The genome of the white-rot fungus Pycnoporus cinnabarinus: a basidiomycete model with a versatile arsenal for lignocellulosic biomass breakdown.</title>
        <authorList>
            <person name="Levasseur A."/>
            <person name="Lomascolo A."/>
            <person name="Ruiz-Duenas F.J."/>
            <person name="Uzan E."/>
            <person name="Piumi F."/>
            <person name="Kues U."/>
            <person name="Ram A.F.J."/>
            <person name="Murat C."/>
            <person name="Haon M."/>
            <person name="Benoit I."/>
            <person name="Arfi Y."/>
            <person name="Chevret D."/>
            <person name="Drula E."/>
            <person name="Kwon M.J."/>
            <person name="Gouret P."/>
            <person name="Lesage-Meessen L."/>
            <person name="Lombard V."/>
            <person name="Mariette J."/>
            <person name="Noirot C."/>
            <person name="Park J."/>
            <person name="Patyshakuliyeva A."/>
            <person name="Wieneger R.A.B."/>
            <person name="Wosten H.A.B."/>
            <person name="Martin F."/>
            <person name="Coutinho P.M."/>
            <person name="de Vries R."/>
            <person name="Martinez A.T."/>
            <person name="Klopp C."/>
            <person name="Pontarotti P."/>
            <person name="Henrissat B."/>
            <person name="Record E."/>
        </authorList>
    </citation>
    <scope>NUCLEOTIDE SEQUENCE [LARGE SCALE GENOMIC DNA]</scope>
    <source>
        <strain evidence="1">BRFM137</strain>
    </source>
</reference>
<proteinExistence type="predicted"/>
<name>A0A060SCC0_PYCCI</name>
<dbReference type="Gene3D" id="3.40.1230.10">
    <property type="entry name" value="MTH938-like"/>
    <property type="match status" value="1"/>
</dbReference>
<evidence type="ECO:0000313" key="2">
    <source>
        <dbReference type="Proteomes" id="UP000029665"/>
    </source>
</evidence>
<dbReference type="STRING" id="5643.A0A060SCC0"/>
<evidence type="ECO:0000313" key="1">
    <source>
        <dbReference type="EMBL" id="CDO69924.1"/>
    </source>
</evidence>
<dbReference type="OrthoDB" id="20681at2759"/>
<protein>
    <recommendedName>
        <fullName evidence="3">NADH dehydrogenase [ubiquinone] 1 alpha subcomplex assembly factor 3</fullName>
    </recommendedName>
</protein>
<dbReference type="OMA" id="VMDTWNA"/>
<comment type="caution">
    <text evidence="1">The sequence shown here is derived from an EMBL/GenBank/DDBJ whole genome shotgun (WGS) entry which is preliminary data.</text>
</comment>
<dbReference type="AlphaFoldDB" id="A0A060SCC0"/>
<dbReference type="PANTHER" id="PTHR21192:SF2">
    <property type="entry name" value="NADH DEHYDROGENASE [UBIQUINONE] 1 ALPHA SUBCOMPLEX ASSEMBLY FACTOR 3"/>
    <property type="match status" value="1"/>
</dbReference>